<gene>
    <name evidence="3" type="ORF">PV06_01757</name>
</gene>
<organism evidence="3 4">
    <name type="scientific">Exophiala oligosperma</name>
    <dbReference type="NCBI Taxonomy" id="215243"/>
    <lineage>
        <taxon>Eukaryota</taxon>
        <taxon>Fungi</taxon>
        <taxon>Dikarya</taxon>
        <taxon>Ascomycota</taxon>
        <taxon>Pezizomycotina</taxon>
        <taxon>Eurotiomycetes</taxon>
        <taxon>Chaetothyriomycetidae</taxon>
        <taxon>Chaetothyriales</taxon>
        <taxon>Herpotrichiellaceae</taxon>
        <taxon>Exophiala</taxon>
    </lineage>
</organism>
<dbReference type="Proteomes" id="UP000053342">
    <property type="component" value="Unassembled WGS sequence"/>
</dbReference>
<dbReference type="InterPro" id="IPR029130">
    <property type="entry name" value="Acid_ceramidase_N"/>
</dbReference>
<dbReference type="HOGENOM" id="CLU_051035_0_0_1"/>
<evidence type="ECO:0000313" key="4">
    <source>
        <dbReference type="Proteomes" id="UP000053342"/>
    </source>
</evidence>
<dbReference type="OrthoDB" id="5273684at2759"/>
<dbReference type="AlphaFoldDB" id="A0A0D2DU97"/>
<dbReference type="RefSeq" id="XP_016266281.1">
    <property type="nucleotide sequence ID" value="XM_016402384.1"/>
</dbReference>
<feature type="domain" description="Acid ceramidase N-terminal" evidence="2">
    <location>
        <begin position="11"/>
        <end position="73"/>
    </location>
</feature>
<proteinExistence type="predicted"/>
<sequence length="410" mass="45770">MAVETGNAPIAAPTFTIDLDLPPEERYKALATEYKDRIKSLSGLFDSLLADIGLPSRYHNSVNGLARLLLRRLNSPIETAELRGIAEVVEIPIYLLVAFNTILDLLMGCTSGAVKTMEPGQPRHEAKMLHFRTLDWTMDPLRSVIVQLDFIRSKSAHPRQVLASSVSYAGFVGVLTGVRPNLSISLNFRALHNADNKRGHFRFYFHHLLVLLGYRQSISSILRSHIVPEPNIDSQAKSLAEITDVLAPLHTTAAYLILCDGDSAIVIEKDYDTGLIRRSDTFVAATNHDELRHRPESAIATPAAKATTDSHSHKAIGLEELLEESRERLECISAKWRSRVRKIKRQSKRKGGLDSAESERLTSITQSEVIEWVSMYPTTNEQTHYASILDPKRGKVTWTGIYPTPLSSEQ</sequence>
<evidence type="ECO:0000259" key="2">
    <source>
        <dbReference type="Pfam" id="PF15508"/>
    </source>
</evidence>
<evidence type="ECO:0000313" key="3">
    <source>
        <dbReference type="EMBL" id="KIW46065.1"/>
    </source>
</evidence>
<dbReference type="VEuPathDB" id="FungiDB:PV06_01757"/>
<evidence type="ECO:0000256" key="1">
    <source>
        <dbReference type="ARBA" id="ARBA00011891"/>
    </source>
</evidence>
<dbReference type="PANTHER" id="PTHR28583:SF1">
    <property type="entry name" value="ACID CERAMIDASE"/>
    <property type="match status" value="1"/>
</dbReference>
<accession>A0A0D2DU97</accession>
<dbReference type="Pfam" id="PF15508">
    <property type="entry name" value="NAAA-beta"/>
    <property type="match status" value="1"/>
</dbReference>
<keyword evidence="4" id="KW-1185">Reference proteome</keyword>
<dbReference type="EC" id="3.5.1.23" evidence="1"/>
<dbReference type="GeneID" id="27353831"/>
<reference evidence="3 4" key="1">
    <citation type="submission" date="2015-01" db="EMBL/GenBank/DDBJ databases">
        <title>The Genome Sequence of Exophiala oligosperma CBS72588.</title>
        <authorList>
            <consortium name="The Broad Institute Genomics Platform"/>
            <person name="Cuomo C."/>
            <person name="de Hoog S."/>
            <person name="Gorbushina A."/>
            <person name="Stielow B."/>
            <person name="Teixiera M."/>
            <person name="Abouelleil A."/>
            <person name="Chapman S.B."/>
            <person name="Priest M."/>
            <person name="Young S.K."/>
            <person name="Wortman J."/>
            <person name="Nusbaum C."/>
            <person name="Birren B."/>
        </authorList>
    </citation>
    <scope>NUCLEOTIDE SEQUENCE [LARGE SCALE GENOMIC DNA]</scope>
    <source>
        <strain evidence="3 4">CBS 72588</strain>
    </source>
</reference>
<name>A0A0D2DU97_9EURO</name>
<dbReference type="STRING" id="215243.A0A0D2DU97"/>
<dbReference type="EMBL" id="KN847333">
    <property type="protein sequence ID" value="KIW46065.1"/>
    <property type="molecule type" value="Genomic_DNA"/>
</dbReference>
<dbReference type="GO" id="GO:0017040">
    <property type="term" value="F:N-acylsphingosine amidohydrolase activity"/>
    <property type="evidence" value="ECO:0007669"/>
    <property type="project" value="UniProtKB-EC"/>
</dbReference>
<protein>
    <recommendedName>
        <fullName evidence="1">ceramidase</fullName>
        <ecNumber evidence="1">3.5.1.23</ecNumber>
    </recommendedName>
</protein>
<dbReference type="PANTHER" id="PTHR28583">
    <property type="entry name" value="ACID AMIDASE"/>
    <property type="match status" value="1"/>
</dbReference>